<proteinExistence type="predicted"/>
<organism evidence="2">
    <name type="scientific">marine sediment metagenome</name>
    <dbReference type="NCBI Taxonomy" id="412755"/>
    <lineage>
        <taxon>unclassified sequences</taxon>
        <taxon>metagenomes</taxon>
        <taxon>ecological metagenomes</taxon>
    </lineage>
</organism>
<gene>
    <name evidence="2" type="ORF">S06H3_00220</name>
</gene>
<feature type="non-terminal residue" evidence="2">
    <location>
        <position position="1"/>
    </location>
</feature>
<feature type="region of interest" description="Disordered" evidence="1">
    <location>
        <begin position="15"/>
        <end position="78"/>
    </location>
</feature>
<name>X1KEH1_9ZZZZ</name>
<accession>X1KEH1</accession>
<evidence type="ECO:0000313" key="2">
    <source>
        <dbReference type="EMBL" id="GAH92025.1"/>
    </source>
</evidence>
<feature type="compositionally biased region" description="Pro residues" evidence="1">
    <location>
        <begin position="18"/>
        <end position="31"/>
    </location>
</feature>
<comment type="caution">
    <text evidence="2">The sequence shown here is derived from an EMBL/GenBank/DDBJ whole genome shotgun (WGS) entry which is preliminary data.</text>
</comment>
<protein>
    <submittedName>
        <fullName evidence="2">Uncharacterized protein</fullName>
    </submittedName>
</protein>
<dbReference type="AlphaFoldDB" id="X1KEH1"/>
<feature type="compositionally biased region" description="Pro residues" evidence="1">
    <location>
        <begin position="56"/>
        <end position="67"/>
    </location>
</feature>
<evidence type="ECO:0000256" key="1">
    <source>
        <dbReference type="SAM" id="MobiDB-lite"/>
    </source>
</evidence>
<sequence>CRQIVKGGVFHAFLEAHAPPPSPAPKNPPSGPAAASPGGLIEIGAGNSWNVAAKTQPPPAEPAPQPRVKPDSPWSFRP</sequence>
<reference evidence="2" key="1">
    <citation type="journal article" date="2014" name="Front. Microbiol.">
        <title>High frequency of phylogenetically diverse reductive dehalogenase-homologous genes in deep subseafloor sedimentary metagenomes.</title>
        <authorList>
            <person name="Kawai M."/>
            <person name="Futagami T."/>
            <person name="Toyoda A."/>
            <person name="Takaki Y."/>
            <person name="Nishi S."/>
            <person name="Hori S."/>
            <person name="Arai W."/>
            <person name="Tsubouchi T."/>
            <person name="Morono Y."/>
            <person name="Uchiyama I."/>
            <person name="Ito T."/>
            <person name="Fujiyama A."/>
            <person name="Inagaki F."/>
            <person name="Takami H."/>
        </authorList>
    </citation>
    <scope>NUCLEOTIDE SEQUENCE</scope>
    <source>
        <strain evidence="2">Expedition CK06-06</strain>
    </source>
</reference>
<dbReference type="EMBL" id="BARV01000031">
    <property type="protein sequence ID" value="GAH92025.1"/>
    <property type="molecule type" value="Genomic_DNA"/>
</dbReference>